<dbReference type="Gene3D" id="2.40.160.60">
    <property type="entry name" value="Outer membrane protein transport protein (OMPP1/FadL/TodX)"/>
    <property type="match status" value="1"/>
</dbReference>
<dbReference type="EMBL" id="AP021858">
    <property type="protein sequence ID" value="BBO24739.1"/>
    <property type="molecule type" value="Genomic_DNA"/>
</dbReference>
<protein>
    <submittedName>
        <fullName evidence="2">Uncharacterized protein</fullName>
    </submittedName>
</protein>
<organism evidence="2 3">
    <name type="scientific">Candidatus Nitrosymbiomonas proteolyticus</name>
    <dbReference type="NCBI Taxonomy" id="2608984"/>
    <lineage>
        <taxon>Bacteria</taxon>
        <taxon>Bacillati</taxon>
        <taxon>Armatimonadota</taxon>
        <taxon>Armatimonadota incertae sedis</taxon>
        <taxon>Candidatus Nitrosymbiomonas</taxon>
    </lineage>
</organism>
<name>A0A809RBC5_9BACT</name>
<accession>A0A809RBC5</accession>
<dbReference type="AlphaFoldDB" id="A0A809RBC5"/>
<feature type="chain" id="PRO_5035143955" evidence="1">
    <location>
        <begin position="22"/>
        <end position="375"/>
    </location>
</feature>
<dbReference type="Proteomes" id="UP000662873">
    <property type="component" value="Chromosome"/>
</dbReference>
<sequence>MKDAWKLRTAALAGIVVPAVALGQVPDVVDALDAGGRAMGLGGAIYQTGADTVSTALNPAGLGFVNRPTVGFAGRTLPTTRTTVTGEVSDLRLSTAQEGGDYKLTHLGYSAPTRGSKSAFGIAYTVVGWMNDTQAGQNLDNGVQSYFDHAKVKTDFLTLGYGQSNGSQSLSWGFQLIVALQNIDAFQRIVFSDSNIPPQEAESHDKGTGVGGAFGLMFAPPSQSHMTIGLTVRSPIEVQRGGPGVDLYPTIPGRAALGIALLQDGYRDGRDSMLYGGQIEYYYGGKGSSRVNRKDHFAGGIGFEYLYMMGDATIPVRAGFRFVEAGGDDFTSSQGFTYGVGYRPLNADWGIDVSFAKQNKGGTATSVSFSYRLPN</sequence>
<feature type="signal peptide" evidence="1">
    <location>
        <begin position="1"/>
        <end position="21"/>
    </location>
</feature>
<reference evidence="2" key="1">
    <citation type="journal article" name="DNA Res.">
        <title>The physiological potential of anammox bacteria as revealed by their core genome structure.</title>
        <authorList>
            <person name="Okubo T."/>
            <person name="Toyoda A."/>
            <person name="Fukuhara K."/>
            <person name="Uchiyama I."/>
            <person name="Harigaya Y."/>
            <person name="Kuroiwa M."/>
            <person name="Suzuki T."/>
            <person name="Murakami Y."/>
            <person name="Suwa Y."/>
            <person name="Takami H."/>
        </authorList>
    </citation>
    <scope>NUCLEOTIDE SEQUENCE</scope>
    <source>
        <strain evidence="2">317325-2</strain>
    </source>
</reference>
<evidence type="ECO:0000256" key="1">
    <source>
        <dbReference type="SAM" id="SignalP"/>
    </source>
</evidence>
<keyword evidence="1" id="KW-0732">Signal</keyword>
<evidence type="ECO:0000313" key="3">
    <source>
        <dbReference type="Proteomes" id="UP000662873"/>
    </source>
</evidence>
<dbReference type="KEGG" id="npy:NPRO_23340"/>
<proteinExistence type="predicted"/>
<gene>
    <name evidence="2" type="ORF">NPRO_23340</name>
</gene>
<evidence type="ECO:0000313" key="2">
    <source>
        <dbReference type="EMBL" id="BBO24739.1"/>
    </source>
</evidence>